<evidence type="ECO:0000256" key="1">
    <source>
        <dbReference type="SAM" id="MobiDB-lite"/>
    </source>
</evidence>
<evidence type="ECO:0000313" key="3">
    <source>
        <dbReference type="EMBL" id="SXD97425.1"/>
    </source>
</evidence>
<reference evidence="3 4" key="1">
    <citation type="submission" date="2018-08" db="EMBL/GenBank/DDBJ databases">
        <authorList>
            <consortium name="Pathogen Informatics"/>
        </authorList>
    </citation>
    <scope>NUCLEOTIDE SEQUENCE [LARGE SCALE GENOMIC DNA]</scope>
    <source>
        <strain evidence="3 4">EuSCAPE_IT371</strain>
    </source>
</reference>
<dbReference type="Proteomes" id="UP000257712">
    <property type="component" value="Unassembled WGS sequence"/>
</dbReference>
<organism evidence="3 4">
    <name type="scientific">Klebsiella quasivariicola</name>
    <dbReference type="NCBI Taxonomy" id="2026240"/>
    <lineage>
        <taxon>Bacteria</taxon>
        <taxon>Pseudomonadati</taxon>
        <taxon>Pseudomonadota</taxon>
        <taxon>Gammaproteobacteria</taxon>
        <taxon>Enterobacterales</taxon>
        <taxon>Enterobacteriaceae</taxon>
        <taxon>Klebsiella/Raoultella group</taxon>
        <taxon>Klebsiella</taxon>
        <taxon>Klebsiella pneumoniae complex</taxon>
    </lineage>
</organism>
<evidence type="ECO:0000313" key="4">
    <source>
        <dbReference type="Proteomes" id="UP000257712"/>
    </source>
</evidence>
<dbReference type="RefSeq" id="WP_047724723.1">
    <property type="nucleotide sequence ID" value="NZ_UJZG01000011.1"/>
</dbReference>
<proteinExistence type="predicted"/>
<accession>A0A8B4TTX0</accession>
<feature type="chain" id="PRO_5032611998" evidence="2">
    <location>
        <begin position="25"/>
        <end position="295"/>
    </location>
</feature>
<keyword evidence="2" id="KW-0732">Signal</keyword>
<feature type="compositionally biased region" description="Basic and acidic residues" evidence="1">
    <location>
        <begin position="155"/>
        <end position="177"/>
    </location>
</feature>
<protein>
    <submittedName>
        <fullName evidence="3">Uncharacterized protein</fullName>
    </submittedName>
</protein>
<sequence>MKFLKKLKYVITLGVITASCSVMASPYGDSDVLFGCIIKGKTTKEVAVLRNNNEVTYLFGKSDINGGGGVIPEITLVKNVSQLSQAWNYSRAEGVSIHTLNIPENEYTYSVSYIDDGKNTDGEITVLKQGKEINTIKCDDVWEQHLGDSNMMHGIPDEHSDNINEHESNKSNSESEKISSQSPVKIKIEDTTYNFKGNVSAEHTIRRHVYVYGMKDSVTITGLSIDRGSCYRWNTRPVTLGYGKGTDFSLVISQKVAYANSGWNWVEMNNRYSKCMWSEVEVKTNSGNYSFNLSR</sequence>
<feature type="region of interest" description="Disordered" evidence="1">
    <location>
        <begin position="153"/>
        <end position="183"/>
    </location>
</feature>
<evidence type="ECO:0000256" key="2">
    <source>
        <dbReference type="SAM" id="SignalP"/>
    </source>
</evidence>
<name>A0A8B4TTX0_9ENTR</name>
<dbReference type="PROSITE" id="PS51257">
    <property type="entry name" value="PROKAR_LIPOPROTEIN"/>
    <property type="match status" value="1"/>
</dbReference>
<feature type="signal peptide" evidence="2">
    <location>
        <begin position="1"/>
        <end position="24"/>
    </location>
</feature>
<gene>
    <name evidence="3" type="ORF">SAMEA3538780_03443</name>
</gene>
<dbReference type="AlphaFoldDB" id="A0A8B4TTX0"/>
<comment type="caution">
    <text evidence="3">The sequence shown here is derived from an EMBL/GenBank/DDBJ whole genome shotgun (WGS) entry which is preliminary data.</text>
</comment>
<dbReference type="EMBL" id="UJZG01000011">
    <property type="protein sequence ID" value="SXD97425.1"/>
    <property type="molecule type" value="Genomic_DNA"/>
</dbReference>